<accession>A0ABW8C6N6</accession>
<keyword evidence="3" id="KW-0804">Transcription</keyword>
<comment type="caution">
    <text evidence="6">The sequence shown here is derived from an EMBL/GenBank/DDBJ whole genome shotgun (WGS) entry which is preliminary data.</text>
</comment>
<reference evidence="6 7" key="1">
    <citation type="submission" date="2024-10" db="EMBL/GenBank/DDBJ databases">
        <title>The Natural Products Discovery Center: Release of the First 8490 Sequenced Strains for Exploring Actinobacteria Biosynthetic Diversity.</title>
        <authorList>
            <person name="Kalkreuter E."/>
            <person name="Kautsar S.A."/>
            <person name="Yang D."/>
            <person name="Bader C.D."/>
            <person name="Teijaro C.N."/>
            <person name="Fluegel L."/>
            <person name="Davis C.M."/>
            <person name="Simpson J.R."/>
            <person name="Lauterbach L."/>
            <person name="Steele A.D."/>
            <person name="Gui C."/>
            <person name="Meng S."/>
            <person name="Li G."/>
            <person name="Viehrig K."/>
            <person name="Ye F."/>
            <person name="Su P."/>
            <person name="Kiefer A.F."/>
            <person name="Nichols A."/>
            <person name="Cepeda A.J."/>
            <person name="Yan W."/>
            <person name="Fan B."/>
            <person name="Jiang Y."/>
            <person name="Adhikari A."/>
            <person name="Zheng C.-J."/>
            <person name="Schuster L."/>
            <person name="Cowan T.M."/>
            <person name="Smanski M.J."/>
            <person name="Chevrette M.G."/>
            <person name="De Carvalho L.P.S."/>
            <person name="Shen B."/>
        </authorList>
    </citation>
    <scope>NUCLEOTIDE SEQUENCE [LARGE SCALE GENOMIC DNA]</scope>
    <source>
        <strain evidence="6 7">NPDC053399</strain>
    </source>
</reference>
<dbReference type="InterPro" id="IPR009057">
    <property type="entry name" value="Homeodomain-like_sf"/>
</dbReference>
<dbReference type="PROSITE" id="PS50977">
    <property type="entry name" value="HTH_TETR_2"/>
    <property type="match status" value="1"/>
</dbReference>
<dbReference type="Gene3D" id="1.10.10.60">
    <property type="entry name" value="Homeodomain-like"/>
    <property type="match status" value="1"/>
</dbReference>
<evidence type="ECO:0000256" key="2">
    <source>
        <dbReference type="ARBA" id="ARBA00023125"/>
    </source>
</evidence>
<dbReference type="Pfam" id="PF00440">
    <property type="entry name" value="TetR_N"/>
    <property type="match status" value="1"/>
</dbReference>
<dbReference type="InterPro" id="IPR025996">
    <property type="entry name" value="MT1864/Rv1816-like_C"/>
</dbReference>
<evidence type="ECO:0000259" key="5">
    <source>
        <dbReference type="PROSITE" id="PS50977"/>
    </source>
</evidence>
<protein>
    <submittedName>
        <fullName evidence="6">TetR/AcrR family transcriptional regulator</fullName>
    </submittedName>
</protein>
<feature type="DNA-binding region" description="H-T-H motif" evidence="4">
    <location>
        <begin position="18"/>
        <end position="37"/>
    </location>
</feature>
<dbReference type="InterPro" id="IPR001647">
    <property type="entry name" value="HTH_TetR"/>
</dbReference>
<dbReference type="RefSeq" id="WP_399647054.1">
    <property type="nucleotide sequence ID" value="NZ_JBITYG010000002.1"/>
</dbReference>
<sequence length="200" mass="20680">MVAAGAALADEIGFTELTMGRLAERVGVRAPSLYKHIASQDDLHRRIAALAFDEAGVAIGTAIQGLAGRDALAAAAGALRDFVVTHPGRYAATLGLTPTGPDDPIALAAGRGISPFAAVLRGYDIPPQEMTHALRAVRSVFHGFAHLQASGGFQWSADIGESFEYLIDLIDRGLRSAVADPAAVPDPADATAPAEQAMGQ</sequence>
<gene>
    <name evidence="6" type="ORF">ACIGXA_10915</name>
</gene>
<dbReference type="SUPFAM" id="SSF46689">
    <property type="entry name" value="Homeodomain-like"/>
    <property type="match status" value="1"/>
</dbReference>
<organism evidence="6 7">
    <name type="scientific">Streptomyces fildesensis</name>
    <dbReference type="NCBI Taxonomy" id="375757"/>
    <lineage>
        <taxon>Bacteria</taxon>
        <taxon>Bacillati</taxon>
        <taxon>Actinomycetota</taxon>
        <taxon>Actinomycetes</taxon>
        <taxon>Kitasatosporales</taxon>
        <taxon>Streptomycetaceae</taxon>
        <taxon>Streptomyces</taxon>
    </lineage>
</organism>
<feature type="domain" description="HTH tetR-type" evidence="5">
    <location>
        <begin position="1"/>
        <end position="55"/>
    </location>
</feature>
<name>A0ABW8C6N6_9ACTN</name>
<evidence type="ECO:0000256" key="4">
    <source>
        <dbReference type="PROSITE-ProRule" id="PRU00335"/>
    </source>
</evidence>
<keyword evidence="7" id="KW-1185">Reference proteome</keyword>
<dbReference type="SUPFAM" id="SSF48498">
    <property type="entry name" value="Tetracyclin repressor-like, C-terminal domain"/>
    <property type="match status" value="1"/>
</dbReference>
<keyword evidence="1" id="KW-0805">Transcription regulation</keyword>
<proteinExistence type="predicted"/>
<dbReference type="Gene3D" id="1.10.357.10">
    <property type="entry name" value="Tetracycline Repressor, domain 2"/>
    <property type="match status" value="1"/>
</dbReference>
<dbReference type="Proteomes" id="UP001614394">
    <property type="component" value="Unassembled WGS sequence"/>
</dbReference>
<dbReference type="EMBL" id="JBITYG010000002">
    <property type="protein sequence ID" value="MFI9101025.1"/>
    <property type="molecule type" value="Genomic_DNA"/>
</dbReference>
<keyword evidence="2 4" id="KW-0238">DNA-binding</keyword>
<dbReference type="Pfam" id="PF13305">
    <property type="entry name" value="TetR_C_33"/>
    <property type="match status" value="1"/>
</dbReference>
<dbReference type="InterPro" id="IPR036271">
    <property type="entry name" value="Tet_transcr_reg_TetR-rel_C_sf"/>
</dbReference>
<evidence type="ECO:0000256" key="1">
    <source>
        <dbReference type="ARBA" id="ARBA00023015"/>
    </source>
</evidence>
<evidence type="ECO:0000313" key="6">
    <source>
        <dbReference type="EMBL" id="MFI9101025.1"/>
    </source>
</evidence>
<evidence type="ECO:0000313" key="7">
    <source>
        <dbReference type="Proteomes" id="UP001614394"/>
    </source>
</evidence>
<evidence type="ECO:0000256" key="3">
    <source>
        <dbReference type="ARBA" id="ARBA00023163"/>
    </source>
</evidence>